<feature type="region of interest" description="Disordered" evidence="4">
    <location>
        <begin position="91"/>
        <end position="126"/>
    </location>
</feature>
<feature type="repeat" description="WD" evidence="3">
    <location>
        <begin position="261"/>
        <end position="299"/>
    </location>
</feature>
<evidence type="ECO:0000313" key="6">
    <source>
        <dbReference type="Proteomes" id="UP000237246"/>
    </source>
</evidence>
<keyword evidence="1 3" id="KW-0853">WD repeat</keyword>
<evidence type="ECO:0000313" key="5">
    <source>
        <dbReference type="EMBL" id="POI35577.1"/>
    </source>
</evidence>
<feature type="compositionally biased region" description="Basic and acidic residues" evidence="4">
    <location>
        <begin position="1"/>
        <end position="12"/>
    </location>
</feature>
<evidence type="ECO:0000256" key="1">
    <source>
        <dbReference type="ARBA" id="ARBA00022574"/>
    </source>
</evidence>
<feature type="region of interest" description="Disordered" evidence="4">
    <location>
        <begin position="1"/>
        <end position="46"/>
    </location>
</feature>
<feature type="compositionally biased region" description="Low complexity" evidence="4">
    <location>
        <begin position="99"/>
        <end position="116"/>
    </location>
</feature>
<dbReference type="PROSITE" id="PS50082">
    <property type="entry name" value="WD_REPEATS_2"/>
    <property type="match status" value="1"/>
</dbReference>
<dbReference type="Pfam" id="PF23761">
    <property type="entry name" value="Beta-prop_DCAF4"/>
    <property type="match status" value="1"/>
</dbReference>
<dbReference type="Proteomes" id="UP000237246">
    <property type="component" value="Unassembled WGS sequence"/>
</dbReference>
<organism evidence="5 6">
    <name type="scientific">Bambusicola thoracicus</name>
    <name type="common">Chinese bamboo-partridge</name>
    <name type="synonym">Perdix thoracica</name>
    <dbReference type="NCBI Taxonomy" id="9083"/>
    <lineage>
        <taxon>Eukaryota</taxon>
        <taxon>Metazoa</taxon>
        <taxon>Chordata</taxon>
        <taxon>Craniata</taxon>
        <taxon>Vertebrata</taxon>
        <taxon>Euteleostomi</taxon>
        <taxon>Archelosauria</taxon>
        <taxon>Archosauria</taxon>
        <taxon>Dinosauria</taxon>
        <taxon>Saurischia</taxon>
        <taxon>Theropoda</taxon>
        <taxon>Coelurosauria</taxon>
        <taxon>Aves</taxon>
        <taxon>Neognathae</taxon>
        <taxon>Galloanserae</taxon>
        <taxon>Galliformes</taxon>
        <taxon>Phasianidae</taxon>
        <taxon>Perdicinae</taxon>
        <taxon>Bambusicola</taxon>
    </lineage>
</organism>
<sequence length="418" mass="46681">MAARDGGRDAFREPAATCRYSEGARKELRSAAERPKEAAGPDLRATRRLHDIILSGSGPGDIDFRGFALTQQDDPKEVHFASLSGNSKVLGPEEEEAQSPVNPGPSCSGNPSSSSSTQNSAVPELPGFYYDPEKNRYFRLLPGHNNYNPLTKESIQYKAMERDRPGMLCSFKISTAWSCAWCLNPQADNCFSTGLTRRVLVTNVVTGHRQTFGTSSDVLAQQFATQTPTLYNGCRSGEIFSIDVRQRNRKGQNWKAIRLFHDSAVTSIRLLEAEHYLMASDMAGKIKLWDLRTAKCVKQYEGHHNEYAILPLHVNEEEGLLTAATVMKILQSHRRGVMLTADVLPFQLVRIATPEFGVSKMPLCSEPFLLPTHPPKMLFPVWCFLRDLEVDEEFLACSWLSDRIFTTSPITDATDTLF</sequence>
<gene>
    <name evidence="5" type="ORF">CIB84_000670</name>
</gene>
<protein>
    <submittedName>
        <fullName evidence="5">Uncharacterized protein</fullName>
    </submittedName>
</protein>
<dbReference type="SUPFAM" id="SSF50978">
    <property type="entry name" value="WD40 repeat-like"/>
    <property type="match status" value="1"/>
</dbReference>
<dbReference type="Gene3D" id="2.130.10.10">
    <property type="entry name" value="YVTN repeat-like/Quinoprotein amine dehydrogenase"/>
    <property type="match status" value="1"/>
</dbReference>
<accession>A0A2P4TGT5</accession>
<feature type="compositionally biased region" description="Basic and acidic residues" evidence="4">
    <location>
        <begin position="22"/>
        <end position="46"/>
    </location>
</feature>
<dbReference type="PANTHER" id="PTHR44472:SF1">
    <property type="entry name" value="DDB1 AND CUL4 ASSOCIATED FACTOR 4"/>
    <property type="match status" value="1"/>
</dbReference>
<dbReference type="PANTHER" id="PTHR44472">
    <property type="entry name" value="DDB1- AND CUL4-ASSOCIATED FACTOR 4-RELATED"/>
    <property type="match status" value="1"/>
</dbReference>
<dbReference type="GO" id="GO:0080008">
    <property type="term" value="C:Cul4-RING E3 ubiquitin ligase complex"/>
    <property type="evidence" value="ECO:0007669"/>
    <property type="project" value="TreeGrafter"/>
</dbReference>
<dbReference type="EMBL" id="PPHD01000357">
    <property type="protein sequence ID" value="POI35577.1"/>
    <property type="molecule type" value="Genomic_DNA"/>
</dbReference>
<evidence type="ECO:0000256" key="3">
    <source>
        <dbReference type="PROSITE-ProRule" id="PRU00221"/>
    </source>
</evidence>
<dbReference type="InterPro" id="IPR036322">
    <property type="entry name" value="WD40_repeat_dom_sf"/>
</dbReference>
<keyword evidence="2" id="KW-0677">Repeat</keyword>
<reference evidence="5 6" key="1">
    <citation type="submission" date="2018-01" db="EMBL/GenBank/DDBJ databases">
        <title>Comparison of the Chinese Bamboo Partridge and Red Junglefowl genome sequences highlights the importance of demography in genome evolution.</title>
        <authorList>
            <person name="Tiley G.P."/>
            <person name="Kimball R.T."/>
            <person name="Braun E.L."/>
            <person name="Burleigh J.G."/>
        </authorList>
    </citation>
    <scope>NUCLEOTIDE SEQUENCE [LARGE SCALE GENOMIC DNA]</scope>
    <source>
        <strain evidence="5">RTK389</strain>
        <tissue evidence="5">Blood</tissue>
    </source>
</reference>
<evidence type="ECO:0000256" key="4">
    <source>
        <dbReference type="SAM" id="MobiDB-lite"/>
    </source>
</evidence>
<proteinExistence type="predicted"/>
<dbReference type="AlphaFoldDB" id="A0A2P4TGT5"/>
<name>A0A2P4TGT5_BAMTH</name>
<dbReference type="OrthoDB" id="128867at2759"/>
<dbReference type="InterPro" id="IPR001680">
    <property type="entry name" value="WD40_rpt"/>
</dbReference>
<keyword evidence="6" id="KW-1185">Reference proteome</keyword>
<comment type="caution">
    <text evidence="5">The sequence shown here is derived from an EMBL/GenBank/DDBJ whole genome shotgun (WGS) entry which is preliminary data.</text>
</comment>
<dbReference type="InterPro" id="IPR015943">
    <property type="entry name" value="WD40/YVTN_repeat-like_dom_sf"/>
</dbReference>
<dbReference type="InterPro" id="IPR052254">
    <property type="entry name" value="CUL4-DDB1_E3_ligase_receptor"/>
</dbReference>
<evidence type="ECO:0000256" key="2">
    <source>
        <dbReference type="ARBA" id="ARBA00022737"/>
    </source>
</evidence>